<feature type="signal peptide" evidence="1">
    <location>
        <begin position="1"/>
        <end position="24"/>
    </location>
</feature>
<evidence type="ECO:0000256" key="1">
    <source>
        <dbReference type="SAM" id="SignalP"/>
    </source>
</evidence>
<dbReference type="OrthoDB" id="8115477at2759"/>
<dbReference type="AlphaFoldDB" id="A0A8H4ST41"/>
<reference evidence="2" key="2">
    <citation type="submission" date="2020-05" db="EMBL/GenBank/DDBJ databases">
        <authorList>
            <person name="Kim H.-S."/>
            <person name="Proctor R.H."/>
            <person name="Brown D.W."/>
        </authorList>
    </citation>
    <scope>NUCLEOTIDE SEQUENCE</scope>
    <source>
        <strain evidence="2">NRRL 20472</strain>
    </source>
</reference>
<dbReference type="EMBL" id="JABEXW010001244">
    <property type="protein sequence ID" value="KAF4945324.1"/>
    <property type="molecule type" value="Genomic_DNA"/>
</dbReference>
<evidence type="ECO:0000313" key="3">
    <source>
        <dbReference type="Proteomes" id="UP000622797"/>
    </source>
</evidence>
<evidence type="ECO:0000313" key="2">
    <source>
        <dbReference type="EMBL" id="KAF4945324.1"/>
    </source>
</evidence>
<proteinExistence type="predicted"/>
<keyword evidence="3" id="KW-1185">Reference proteome</keyword>
<sequence length="99" mass="10255">MKYSALSVIAIAATAIAAPSKLEADHSLGGPPTRECNANQKQVCCTPILGIPLLSSCLIQVRGSTCKNEAFCCQANQVNGPVGALTNLNVNALNCNQLL</sequence>
<gene>
    <name evidence="2" type="ORF">FSARC_14453</name>
</gene>
<reference evidence="2" key="1">
    <citation type="journal article" date="2020" name="BMC Genomics">
        <title>Correction to: Identification and distribution of gene clusters required for synthesis of sphingolipid metabolism inhibitors in diverse species of the filamentous fungus Fusarium.</title>
        <authorList>
            <person name="Kim H.S."/>
            <person name="Lohmar J.M."/>
            <person name="Busman M."/>
            <person name="Brown D.W."/>
            <person name="Naumann T.A."/>
            <person name="Divon H.H."/>
            <person name="Lysoe E."/>
            <person name="Uhlig S."/>
            <person name="Proctor R.H."/>
        </authorList>
    </citation>
    <scope>NUCLEOTIDE SEQUENCE</scope>
    <source>
        <strain evidence="2">NRRL 20472</strain>
    </source>
</reference>
<name>A0A8H4ST41_9HYPO</name>
<protein>
    <recommendedName>
        <fullName evidence="4">Hydrophobin</fullName>
    </recommendedName>
</protein>
<accession>A0A8H4ST41</accession>
<keyword evidence="1" id="KW-0732">Signal</keyword>
<organism evidence="2 3">
    <name type="scientific">Fusarium sarcochroum</name>
    <dbReference type="NCBI Taxonomy" id="1208366"/>
    <lineage>
        <taxon>Eukaryota</taxon>
        <taxon>Fungi</taxon>
        <taxon>Dikarya</taxon>
        <taxon>Ascomycota</taxon>
        <taxon>Pezizomycotina</taxon>
        <taxon>Sordariomycetes</taxon>
        <taxon>Hypocreomycetidae</taxon>
        <taxon>Hypocreales</taxon>
        <taxon>Nectriaceae</taxon>
        <taxon>Fusarium</taxon>
        <taxon>Fusarium lateritium species complex</taxon>
    </lineage>
</organism>
<evidence type="ECO:0008006" key="4">
    <source>
        <dbReference type="Google" id="ProtNLM"/>
    </source>
</evidence>
<dbReference type="Proteomes" id="UP000622797">
    <property type="component" value="Unassembled WGS sequence"/>
</dbReference>
<feature type="chain" id="PRO_5034636907" description="Hydrophobin" evidence="1">
    <location>
        <begin position="25"/>
        <end position="99"/>
    </location>
</feature>
<comment type="caution">
    <text evidence="2">The sequence shown here is derived from an EMBL/GenBank/DDBJ whole genome shotgun (WGS) entry which is preliminary data.</text>
</comment>